<dbReference type="AlphaFoldDB" id="A0A1R3GEJ9"/>
<sequence length="26" mass="2729">MAAGHDLKMINSSATTNNIVSIIDLV</sequence>
<proteinExistence type="predicted"/>
<name>A0A1R3GEJ9_COCAP</name>
<reference evidence="1 2" key="1">
    <citation type="submission" date="2013-09" db="EMBL/GenBank/DDBJ databases">
        <title>Corchorus capsularis genome sequencing.</title>
        <authorList>
            <person name="Alam M."/>
            <person name="Haque M.S."/>
            <person name="Islam M.S."/>
            <person name="Emdad E.M."/>
            <person name="Islam M.M."/>
            <person name="Ahmed B."/>
            <person name="Halim A."/>
            <person name="Hossen Q.M.M."/>
            <person name="Hossain M.Z."/>
            <person name="Ahmed R."/>
            <person name="Khan M.M."/>
            <person name="Islam R."/>
            <person name="Rashid M.M."/>
            <person name="Khan S.A."/>
            <person name="Rahman M.S."/>
            <person name="Alam M."/>
        </authorList>
    </citation>
    <scope>NUCLEOTIDE SEQUENCE [LARGE SCALE GENOMIC DNA]</scope>
    <source>
        <strain evidence="2">cv. CVL-1</strain>
        <tissue evidence="1">Whole seedling</tissue>
    </source>
</reference>
<dbReference type="Proteomes" id="UP000188268">
    <property type="component" value="Unassembled WGS sequence"/>
</dbReference>
<accession>A0A1R3GEJ9</accession>
<organism evidence="1 2">
    <name type="scientific">Corchorus capsularis</name>
    <name type="common">Jute</name>
    <dbReference type="NCBI Taxonomy" id="210143"/>
    <lineage>
        <taxon>Eukaryota</taxon>
        <taxon>Viridiplantae</taxon>
        <taxon>Streptophyta</taxon>
        <taxon>Embryophyta</taxon>
        <taxon>Tracheophyta</taxon>
        <taxon>Spermatophyta</taxon>
        <taxon>Magnoliopsida</taxon>
        <taxon>eudicotyledons</taxon>
        <taxon>Gunneridae</taxon>
        <taxon>Pentapetalae</taxon>
        <taxon>rosids</taxon>
        <taxon>malvids</taxon>
        <taxon>Malvales</taxon>
        <taxon>Malvaceae</taxon>
        <taxon>Grewioideae</taxon>
        <taxon>Apeibeae</taxon>
        <taxon>Corchorus</taxon>
    </lineage>
</organism>
<gene>
    <name evidence="1" type="ORF">CCACVL1_26508</name>
</gene>
<evidence type="ECO:0000313" key="2">
    <source>
        <dbReference type="Proteomes" id="UP000188268"/>
    </source>
</evidence>
<dbReference type="Gramene" id="OMO56497">
    <property type="protein sequence ID" value="OMO56497"/>
    <property type="gene ID" value="CCACVL1_26508"/>
</dbReference>
<keyword evidence="2" id="KW-1185">Reference proteome</keyword>
<protein>
    <submittedName>
        <fullName evidence="1">Uncharacterized protein</fullName>
    </submittedName>
</protein>
<dbReference type="EMBL" id="AWWV01014491">
    <property type="protein sequence ID" value="OMO56497.1"/>
    <property type="molecule type" value="Genomic_DNA"/>
</dbReference>
<comment type="caution">
    <text evidence="1">The sequence shown here is derived from an EMBL/GenBank/DDBJ whole genome shotgun (WGS) entry which is preliminary data.</text>
</comment>
<evidence type="ECO:0000313" key="1">
    <source>
        <dbReference type="EMBL" id="OMO56497.1"/>
    </source>
</evidence>